<name>A0A1C3EI89_9GAMM</name>
<comment type="caution">
    <text evidence="14">The sequence shown here is derived from an EMBL/GenBank/DDBJ whole genome shotgun (WGS) entry which is preliminary data.</text>
</comment>
<feature type="binding site" evidence="13">
    <location>
        <position position="92"/>
    </location>
    <ligand>
        <name>Zn(2+)</name>
        <dbReference type="ChEBI" id="CHEBI:29105"/>
    </ligand>
</feature>
<keyword evidence="5 13" id="KW-0862">Zinc</keyword>
<dbReference type="AlphaFoldDB" id="A0A1C3EI89"/>
<dbReference type="PANTHER" id="PTHR42891">
    <property type="entry name" value="D-GLYCERO-BETA-D-MANNO-HEPTOSE-1,7-BISPHOSPHATE 7-PHOSPHATASE"/>
    <property type="match status" value="1"/>
</dbReference>
<feature type="binding site" evidence="11">
    <location>
        <position position="135"/>
    </location>
    <ligand>
        <name>substrate</name>
    </ligand>
</feature>
<dbReference type="PANTHER" id="PTHR42891:SF1">
    <property type="entry name" value="D-GLYCERO-BETA-D-MANNO-HEPTOSE-1,7-BISPHOSPHATE 7-PHOSPHATASE"/>
    <property type="match status" value="1"/>
</dbReference>
<feature type="binding site" evidence="13">
    <location>
        <position position="11"/>
    </location>
    <ligand>
        <name>Mg(2+)</name>
        <dbReference type="ChEBI" id="CHEBI:18420"/>
    </ligand>
</feature>
<sequence length="186" mass="20774">MAKPAVFIDRDGVINVDHGYVINVDDFEYIEGVFDACRAMKEMGYLLVLVTNQSGIARGYYSEDDFLTLTEWMDWNFADKGVDFDGIYYCPHHPESDSEKYGQDCECRKPKPGMFTSARDFLKIDMANSVMIGDKADDMRAAGAAEVGTKILVRTGKNVTEQAESLADCVLDSVADVPAWLKQQVK</sequence>
<proteinExistence type="inferred from homology"/>
<dbReference type="CDD" id="cd07503">
    <property type="entry name" value="HAD_HisB-N"/>
    <property type="match status" value="1"/>
</dbReference>
<comment type="cofactor">
    <cofactor evidence="13">
        <name>Mg(2+)</name>
        <dbReference type="ChEBI" id="CHEBI:18420"/>
    </cofactor>
</comment>
<feature type="binding site" evidence="13">
    <location>
        <position position="134"/>
    </location>
    <ligand>
        <name>Mg(2+)</name>
        <dbReference type="ChEBI" id="CHEBI:18420"/>
    </ligand>
</feature>
<dbReference type="SUPFAM" id="SSF56784">
    <property type="entry name" value="HAD-like"/>
    <property type="match status" value="1"/>
</dbReference>
<reference evidence="14 15" key="1">
    <citation type="submission" date="2016-05" db="EMBL/GenBank/DDBJ databases">
        <title>Genomic Taxonomy of the Vibrionaceae.</title>
        <authorList>
            <person name="Gomez-Gil B."/>
            <person name="Enciso-Ibarra J."/>
        </authorList>
    </citation>
    <scope>NUCLEOTIDE SEQUENCE [LARGE SCALE GENOMIC DNA]</scope>
    <source>
        <strain evidence="14 15">CAIM 1920</strain>
    </source>
</reference>
<dbReference type="InterPro" id="IPR004446">
    <property type="entry name" value="Heptose_bisP_phosphatase"/>
</dbReference>
<dbReference type="GO" id="GO:0016791">
    <property type="term" value="F:phosphatase activity"/>
    <property type="evidence" value="ECO:0007669"/>
    <property type="project" value="InterPro"/>
</dbReference>
<dbReference type="STRING" id="1080227.A8L45_12565"/>
<feature type="site" description="Contributes to substrate recognition" evidence="12">
    <location>
        <position position="108"/>
    </location>
</feature>
<feature type="binding site" evidence="13">
    <location>
        <position position="9"/>
    </location>
    <ligand>
        <name>Mg(2+)</name>
        <dbReference type="ChEBI" id="CHEBI:18420"/>
    </ligand>
</feature>
<keyword evidence="3 13" id="KW-0479">Metal-binding</keyword>
<feature type="site" description="Stabilizes the phosphoryl group" evidence="12">
    <location>
        <position position="51"/>
    </location>
</feature>
<dbReference type="InterPro" id="IPR036412">
    <property type="entry name" value="HAD-like_sf"/>
</dbReference>
<keyword evidence="4 9" id="KW-0378">Hydrolase</keyword>
<dbReference type="EC" id="3.1.3.-" evidence="9"/>
<evidence type="ECO:0000313" key="15">
    <source>
        <dbReference type="Proteomes" id="UP000094936"/>
    </source>
</evidence>
<evidence type="ECO:0000256" key="9">
    <source>
        <dbReference type="PIRNR" id="PIRNR004682"/>
    </source>
</evidence>
<evidence type="ECO:0000256" key="4">
    <source>
        <dbReference type="ARBA" id="ARBA00022801"/>
    </source>
</evidence>
<dbReference type="Pfam" id="PF13242">
    <property type="entry name" value="Hydrolase_like"/>
    <property type="match status" value="1"/>
</dbReference>
<evidence type="ECO:0000256" key="1">
    <source>
        <dbReference type="ARBA" id="ARBA00004496"/>
    </source>
</evidence>
<feature type="binding site" evidence="13">
    <location>
        <position position="135"/>
    </location>
    <ligand>
        <name>Mg(2+)</name>
        <dbReference type="ChEBI" id="CHEBI:18420"/>
    </ligand>
</feature>
<evidence type="ECO:0000256" key="11">
    <source>
        <dbReference type="PIRSR" id="PIRSR004682-2"/>
    </source>
</evidence>
<evidence type="ECO:0000313" key="14">
    <source>
        <dbReference type="EMBL" id="ODA32962.1"/>
    </source>
</evidence>
<feature type="binding site" evidence="11">
    <location>
        <begin position="108"/>
        <end position="109"/>
    </location>
    <ligand>
        <name>substrate</name>
    </ligand>
</feature>
<accession>A0A1C3EI89</accession>
<feature type="binding site" evidence="11">
    <location>
        <begin position="51"/>
        <end position="54"/>
    </location>
    <ligand>
        <name>substrate</name>
    </ligand>
</feature>
<dbReference type="FunFam" id="3.40.50.1000:FF:000037">
    <property type="entry name" value="D,D-heptose 1,7-bisphosphate phosphatase"/>
    <property type="match status" value="1"/>
</dbReference>
<feature type="binding site" evidence="11">
    <location>
        <begin position="17"/>
        <end position="20"/>
    </location>
    <ligand>
        <name>substrate</name>
    </ligand>
</feature>
<keyword evidence="15" id="KW-1185">Reference proteome</keyword>
<dbReference type="InterPro" id="IPR023214">
    <property type="entry name" value="HAD_sf"/>
</dbReference>
<keyword evidence="2 9" id="KW-0963">Cytoplasm</keyword>
<feature type="binding site" evidence="13">
    <location>
        <position position="105"/>
    </location>
    <ligand>
        <name>Zn(2+)</name>
        <dbReference type="ChEBI" id="CHEBI:29105"/>
    </ligand>
</feature>
<dbReference type="NCBIfam" id="NF006506">
    <property type="entry name" value="PRK08942.1"/>
    <property type="match status" value="1"/>
</dbReference>
<dbReference type="NCBIfam" id="TIGR01662">
    <property type="entry name" value="HAD-SF-IIIA"/>
    <property type="match status" value="1"/>
</dbReference>
<feature type="binding site" evidence="13">
    <location>
        <position position="90"/>
    </location>
    <ligand>
        <name>Zn(2+)</name>
        <dbReference type="ChEBI" id="CHEBI:29105"/>
    </ligand>
</feature>
<protein>
    <recommendedName>
        <fullName evidence="7 9">D,D-heptose 1,7-bisphosphate phosphatase</fullName>
        <ecNumber evidence="9">3.1.3.-</ecNumber>
    </recommendedName>
</protein>
<dbReference type="Proteomes" id="UP000094936">
    <property type="component" value="Unassembled WGS sequence"/>
</dbReference>
<dbReference type="OrthoDB" id="9781367at2"/>
<evidence type="ECO:0000256" key="10">
    <source>
        <dbReference type="PIRSR" id="PIRSR004682-1"/>
    </source>
</evidence>
<feature type="active site" description="Nucleophile" evidence="10">
    <location>
        <position position="11"/>
    </location>
</feature>
<dbReference type="InterPro" id="IPR006549">
    <property type="entry name" value="HAD-SF_hydro_IIIA"/>
</dbReference>
<dbReference type="GO" id="GO:0046872">
    <property type="term" value="F:metal ion binding"/>
    <property type="evidence" value="ECO:0007669"/>
    <property type="project" value="UniProtKB-KW"/>
</dbReference>
<dbReference type="Gene3D" id="3.40.50.1000">
    <property type="entry name" value="HAD superfamily/HAD-like"/>
    <property type="match status" value="1"/>
</dbReference>
<evidence type="ECO:0000256" key="7">
    <source>
        <dbReference type="ARBA" id="ARBA00031828"/>
    </source>
</evidence>
<feature type="binding site" evidence="13">
    <location>
        <position position="107"/>
    </location>
    <ligand>
        <name>Zn(2+)</name>
        <dbReference type="ChEBI" id="CHEBI:29105"/>
    </ligand>
</feature>
<gene>
    <name evidence="14" type="ORF">A8L45_12565</name>
</gene>
<feature type="binding site" evidence="11">
    <location>
        <begin position="9"/>
        <end position="11"/>
    </location>
    <ligand>
        <name>substrate</name>
    </ligand>
</feature>
<dbReference type="InterPro" id="IPR006543">
    <property type="entry name" value="Histidinol-phos"/>
</dbReference>
<dbReference type="GO" id="GO:0005737">
    <property type="term" value="C:cytoplasm"/>
    <property type="evidence" value="ECO:0007669"/>
    <property type="project" value="UniProtKB-SubCell"/>
</dbReference>
<dbReference type="EMBL" id="LYBM01000021">
    <property type="protein sequence ID" value="ODA32962.1"/>
    <property type="molecule type" value="Genomic_DNA"/>
</dbReference>
<dbReference type="NCBIfam" id="TIGR00213">
    <property type="entry name" value="GmhB_yaeD"/>
    <property type="match status" value="1"/>
</dbReference>
<comment type="cofactor">
    <cofactor evidence="13">
        <name>Zn(2+)</name>
        <dbReference type="ChEBI" id="CHEBI:29105"/>
    </cofactor>
</comment>
<dbReference type="RefSeq" id="WP_068902777.1">
    <property type="nucleotide sequence ID" value="NZ_JBHUIF010000024.1"/>
</dbReference>
<evidence type="ECO:0000256" key="12">
    <source>
        <dbReference type="PIRSR" id="PIRSR004682-3"/>
    </source>
</evidence>
<feature type="active site" description="Nucleophile" evidence="10">
    <location>
        <position position="9"/>
    </location>
</feature>
<organism evidence="14 15">
    <name type="scientific">Veronia pacifica</name>
    <dbReference type="NCBI Taxonomy" id="1080227"/>
    <lineage>
        <taxon>Bacteria</taxon>
        <taxon>Pseudomonadati</taxon>
        <taxon>Pseudomonadota</taxon>
        <taxon>Gammaproteobacteria</taxon>
        <taxon>Vibrionales</taxon>
        <taxon>Vibrionaceae</taxon>
        <taxon>Veronia</taxon>
    </lineage>
</organism>
<evidence type="ECO:0000256" key="8">
    <source>
        <dbReference type="ARBA" id="ARBA00061616"/>
    </source>
</evidence>
<keyword evidence="6 9" id="KW-0119">Carbohydrate metabolism</keyword>
<dbReference type="PIRSF" id="PIRSF004682">
    <property type="entry name" value="GmhB"/>
    <property type="match status" value="1"/>
</dbReference>
<comment type="subcellular location">
    <subcellularLocation>
        <location evidence="1 9">Cytoplasm</location>
    </subcellularLocation>
</comment>
<keyword evidence="13" id="KW-0460">Magnesium</keyword>
<comment type="similarity">
    <text evidence="8 9">Belongs to the gmhB family.</text>
</comment>
<dbReference type="GO" id="GO:0005975">
    <property type="term" value="P:carbohydrate metabolic process"/>
    <property type="evidence" value="ECO:0007669"/>
    <property type="project" value="InterPro"/>
</dbReference>
<evidence type="ECO:0000256" key="3">
    <source>
        <dbReference type="ARBA" id="ARBA00022723"/>
    </source>
</evidence>
<dbReference type="NCBIfam" id="TIGR01656">
    <property type="entry name" value="Histidinol-ppas"/>
    <property type="match status" value="1"/>
</dbReference>
<evidence type="ECO:0000256" key="5">
    <source>
        <dbReference type="ARBA" id="ARBA00022833"/>
    </source>
</evidence>
<evidence type="ECO:0000256" key="13">
    <source>
        <dbReference type="PIRSR" id="PIRSR004682-4"/>
    </source>
</evidence>
<feature type="site" description="Stabilizes the phosphoryl group" evidence="12">
    <location>
        <position position="109"/>
    </location>
</feature>
<evidence type="ECO:0000256" key="6">
    <source>
        <dbReference type="ARBA" id="ARBA00023277"/>
    </source>
</evidence>
<evidence type="ECO:0000256" key="2">
    <source>
        <dbReference type="ARBA" id="ARBA00022490"/>
    </source>
</evidence>